<protein>
    <recommendedName>
        <fullName evidence="2">Antitoxin</fullName>
    </recommendedName>
</protein>
<accession>A0A6S6Y0H3</accession>
<dbReference type="EMBL" id="LR778301">
    <property type="protein sequence ID" value="CAB1368669.1"/>
    <property type="molecule type" value="Genomic_DNA"/>
</dbReference>
<dbReference type="AlphaFoldDB" id="A0A6S6Y0H3"/>
<proteinExistence type="inferred from homology"/>
<dbReference type="Gene3D" id="3.40.1620.10">
    <property type="entry name" value="YefM-like domain"/>
    <property type="match status" value="1"/>
</dbReference>
<dbReference type="Proteomes" id="UP000515733">
    <property type="component" value="Chromosome"/>
</dbReference>
<gene>
    <name evidence="3" type="ORF">DENOEST_1504</name>
</gene>
<organism evidence="3 4">
    <name type="scientific">Denitratisoma oestradiolicum</name>
    <dbReference type="NCBI Taxonomy" id="311182"/>
    <lineage>
        <taxon>Bacteria</taxon>
        <taxon>Pseudomonadati</taxon>
        <taxon>Pseudomonadota</taxon>
        <taxon>Betaproteobacteria</taxon>
        <taxon>Nitrosomonadales</taxon>
        <taxon>Sterolibacteriaceae</taxon>
        <taxon>Denitratisoma</taxon>
    </lineage>
</organism>
<dbReference type="KEGG" id="doe:DENOEST_1504"/>
<dbReference type="InterPro" id="IPR036165">
    <property type="entry name" value="YefM-like_sf"/>
</dbReference>
<dbReference type="PANTHER" id="PTHR33713">
    <property type="entry name" value="ANTITOXIN YAFN-RELATED"/>
    <property type="match status" value="1"/>
</dbReference>
<dbReference type="PANTHER" id="PTHR33713:SF10">
    <property type="entry name" value="ANTITOXIN YAFN"/>
    <property type="match status" value="1"/>
</dbReference>
<comment type="function">
    <text evidence="2">Antitoxin component of a type II toxin-antitoxin (TA) system.</text>
</comment>
<dbReference type="InterPro" id="IPR006442">
    <property type="entry name" value="Antitoxin_Phd/YefM"/>
</dbReference>
<sequence length="109" mass="12320">MINMVISTNERNEMITETNAVSFRQNLGEMLNQVQYRHDSVVINKDGKPVAALIDARLFERIRRLQGRFDALCQRIEAGFADVPETKGLAEIDAAIALERRQAHPAGKR</sequence>
<name>A0A6S6Y0H3_9PROT</name>
<dbReference type="InterPro" id="IPR051405">
    <property type="entry name" value="phD/YefM_antitoxin"/>
</dbReference>
<keyword evidence="4" id="KW-1185">Reference proteome</keyword>
<dbReference type="Pfam" id="PF02604">
    <property type="entry name" value="PhdYeFM_antitox"/>
    <property type="match status" value="1"/>
</dbReference>
<evidence type="ECO:0000313" key="3">
    <source>
        <dbReference type="EMBL" id="CAB1368669.1"/>
    </source>
</evidence>
<dbReference type="SUPFAM" id="SSF143120">
    <property type="entry name" value="YefM-like"/>
    <property type="match status" value="1"/>
</dbReference>
<evidence type="ECO:0000256" key="1">
    <source>
        <dbReference type="ARBA" id="ARBA00009981"/>
    </source>
</evidence>
<dbReference type="NCBIfam" id="TIGR01552">
    <property type="entry name" value="phd_fam"/>
    <property type="match status" value="1"/>
</dbReference>
<comment type="similarity">
    <text evidence="1 2">Belongs to the phD/YefM antitoxin family.</text>
</comment>
<evidence type="ECO:0000313" key="4">
    <source>
        <dbReference type="Proteomes" id="UP000515733"/>
    </source>
</evidence>
<evidence type="ECO:0000256" key="2">
    <source>
        <dbReference type="RuleBase" id="RU362080"/>
    </source>
</evidence>
<reference evidence="3 4" key="1">
    <citation type="submission" date="2020-03" db="EMBL/GenBank/DDBJ databases">
        <authorList>
            <consortium name="Genoscope - CEA"/>
            <person name="William W."/>
        </authorList>
    </citation>
    <scope>NUCLEOTIDE SEQUENCE [LARGE SCALE GENOMIC DNA]</scope>
    <source>
        <strain evidence="4">DSM 16959</strain>
    </source>
</reference>